<feature type="compositionally biased region" description="Pro residues" evidence="1">
    <location>
        <begin position="102"/>
        <end position="115"/>
    </location>
</feature>
<name>A0A4R5AAH3_9ACTN</name>
<dbReference type="InterPro" id="IPR006311">
    <property type="entry name" value="TAT_signal"/>
</dbReference>
<keyword evidence="4" id="KW-1185">Reference proteome</keyword>
<accession>A0A4R5AAH3</accession>
<sequence length="133" mass="13450">MRITPTRRAALVAVAATGLAGLGTAAAAAPDRHPSAVRAVTTDEAKAFTACMRTHGMPDFPGLTVSGDGRLNLNGKANVLSEPYQKAARACARLLPKGSALPPAPEPPTVSPPAVPSSGDIRPPKPTPPSMPG</sequence>
<reference evidence="3 4" key="1">
    <citation type="submission" date="2019-03" db="EMBL/GenBank/DDBJ databases">
        <title>Draft genome sequences of novel Actinobacteria.</title>
        <authorList>
            <person name="Sahin N."/>
            <person name="Ay H."/>
            <person name="Saygin H."/>
        </authorList>
    </citation>
    <scope>NUCLEOTIDE SEQUENCE [LARGE SCALE GENOMIC DNA]</scope>
    <source>
        <strain evidence="3 4">H3C3</strain>
    </source>
</reference>
<feature type="signal peptide" evidence="2">
    <location>
        <begin position="1"/>
        <end position="28"/>
    </location>
</feature>
<feature type="region of interest" description="Disordered" evidence="1">
    <location>
        <begin position="97"/>
        <end position="133"/>
    </location>
</feature>
<feature type="compositionally biased region" description="Pro residues" evidence="1">
    <location>
        <begin position="124"/>
        <end position="133"/>
    </location>
</feature>
<evidence type="ECO:0000256" key="1">
    <source>
        <dbReference type="SAM" id="MobiDB-lite"/>
    </source>
</evidence>
<protein>
    <submittedName>
        <fullName evidence="3">Uncharacterized protein</fullName>
    </submittedName>
</protein>
<evidence type="ECO:0000313" key="3">
    <source>
        <dbReference type="EMBL" id="TDD66752.1"/>
    </source>
</evidence>
<keyword evidence="2" id="KW-0732">Signal</keyword>
<dbReference type="AlphaFoldDB" id="A0A4R5AAH3"/>
<proteinExistence type="predicted"/>
<dbReference type="OrthoDB" id="7949713at2"/>
<comment type="caution">
    <text evidence="3">The sequence shown here is derived from an EMBL/GenBank/DDBJ whole genome shotgun (WGS) entry which is preliminary data.</text>
</comment>
<dbReference type="EMBL" id="SMKU01000377">
    <property type="protein sequence ID" value="TDD66752.1"/>
    <property type="molecule type" value="Genomic_DNA"/>
</dbReference>
<gene>
    <name evidence="3" type="ORF">E1298_40090</name>
</gene>
<feature type="chain" id="PRO_5038830437" evidence="2">
    <location>
        <begin position="29"/>
        <end position="133"/>
    </location>
</feature>
<dbReference type="RefSeq" id="WP_131902616.1">
    <property type="nucleotide sequence ID" value="NZ_SMKU01000377.1"/>
</dbReference>
<evidence type="ECO:0000313" key="4">
    <source>
        <dbReference type="Proteomes" id="UP000294513"/>
    </source>
</evidence>
<dbReference type="Proteomes" id="UP000294513">
    <property type="component" value="Unassembled WGS sequence"/>
</dbReference>
<dbReference type="PROSITE" id="PS51318">
    <property type="entry name" value="TAT"/>
    <property type="match status" value="1"/>
</dbReference>
<organism evidence="3 4">
    <name type="scientific">Actinomadura rubrisoli</name>
    <dbReference type="NCBI Taxonomy" id="2530368"/>
    <lineage>
        <taxon>Bacteria</taxon>
        <taxon>Bacillati</taxon>
        <taxon>Actinomycetota</taxon>
        <taxon>Actinomycetes</taxon>
        <taxon>Streptosporangiales</taxon>
        <taxon>Thermomonosporaceae</taxon>
        <taxon>Actinomadura</taxon>
    </lineage>
</organism>
<evidence type="ECO:0000256" key="2">
    <source>
        <dbReference type="SAM" id="SignalP"/>
    </source>
</evidence>